<feature type="transmembrane region" description="Helical" evidence="1">
    <location>
        <begin position="34"/>
        <end position="56"/>
    </location>
</feature>
<keyword evidence="1" id="KW-0472">Membrane</keyword>
<evidence type="ECO:0000313" key="3">
    <source>
        <dbReference type="Proteomes" id="UP001146120"/>
    </source>
</evidence>
<evidence type="ECO:0000256" key="1">
    <source>
        <dbReference type="SAM" id="Phobius"/>
    </source>
</evidence>
<feature type="transmembrane region" description="Helical" evidence="1">
    <location>
        <begin position="309"/>
        <end position="329"/>
    </location>
</feature>
<protein>
    <submittedName>
        <fullName evidence="2">Uncharacterized protein</fullName>
    </submittedName>
</protein>
<comment type="caution">
    <text evidence="2">The sequence shown here is derived from an EMBL/GenBank/DDBJ whole genome shotgun (WGS) entry which is preliminary data.</text>
</comment>
<dbReference type="AlphaFoldDB" id="A0AAV2YXP7"/>
<gene>
    <name evidence="2" type="ORF">N0F65_001934</name>
</gene>
<feature type="transmembrane region" description="Helical" evidence="1">
    <location>
        <begin position="97"/>
        <end position="122"/>
    </location>
</feature>
<feature type="transmembrane region" description="Helical" evidence="1">
    <location>
        <begin position="143"/>
        <end position="163"/>
    </location>
</feature>
<reference evidence="2" key="1">
    <citation type="submission" date="2022-11" db="EMBL/GenBank/DDBJ databases">
        <authorList>
            <person name="Morgan W.R."/>
            <person name="Tartar A."/>
        </authorList>
    </citation>
    <scope>NUCLEOTIDE SEQUENCE</scope>
    <source>
        <strain evidence="2">ARSEF 373</strain>
    </source>
</reference>
<proteinExistence type="predicted"/>
<accession>A0AAV2YXP7</accession>
<keyword evidence="3" id="KW-1185">Reference proteome</keyword>
<reference evidence="2" key="2">
    <citation type="journal article" date="2023" name="Microbiol Resour">
        <title>Decontamination and Annotation of the Draft Genome Sequence of the Oomycete Lagenidium giganteum ARSEF 373.</title>
        <authorList>
            <person name="Morgan W.R."/>
            <person name="Tartar A."/>
        </authorList>
    </citation>
    <scope>NUCLEOTIDE SEQUENCE</scope>
    <source>
        <strain evidence="2">ARSEF 373</strain>
    </source>
</reference>
<feature type="transmembrane region" description="Helical" evidence="1">
    <location>
        <begin position="68"/>
        <end position="85"/>
    </location>
</feature>
<dbReference type="Proteomes" id="UP001146120">
    <property type="component" value="Unassembled WGS sequence"/>
</dbReference>
<evidence type="ECO:0000313" key="2">
    <source>
        <dbReference type="EMBL" id="DAZ98059.1"/>
    </source>
</evidence>
<keyword evidence="1" id="KW-1133">Transmembrane helix</keyword>
<feature type="transmembrane region" description="Helical" evidence="1">
    <location>
        <begin position="175"/>
        <end position="197"/>
    </location>
</feature>
<keyword evidence="1" id="KW-0812">Transmembrane</keyword>
<organism evidence="2 3">
    <name type="scientific">Lagenidium giganteum</name>
    <dbReference type="NCBI Taxonomy" id="4803"/>
    <lineage>
        <taxon>Eukaryota</taxon>
        <taxon>Sar</taxon>
        <taxon>Stramenopiles</taxon>
        <taxon>Oomycota</taxon>
        <taxon>Peronosporomycetes</taxon>
        <taxon>Pythiales</taxon>
        <taxon>Pythiaceae</taxon>
    </lineage>
</organism>
<sequence length="350" mass="38752">MPPPGVTDTTCDFGLAGGDCKRTFSSFCQNDYSILQAVYCALGIVAFAMTSYKYVAAVRDLGSYLQRRAFLLSMYCAFTFIARGIDPSGYGHFVPPAAYYFFCDSCTAALYSVFIMSLSFWISIIQRGAAPDEKLSTLKVCEYSSHFIIWAFFIGGDVTYFIAKGFGGINNSVQLGVSAVILALISTAFVIYGFRIVRRLEYIAQMNQAIQANRMSWESDFETGRSDNLMSTSSSVSDVVLGDAPPPKPKFQPSQRIRRMLWLIESVSLIAISAQIYVAVKTHKSSTGGSVGVPELDCANGFHCDKLRVQFKCLHGLQFMAIMVIFWTFRKIRKRDPSEVVGAKNPIQLA</sequence>
<feature type="transmembrane region" description="Helical" evidence="1">
    <location>
        <begin position="260"/>
        <end position="280"/>
    </location>
</feature>
<name>A0AAV2YXP7_9STRA</name>
<dbReference type="EMBL" id="DAKRPA010000117">
    <property type="protein sequence ID" value="DAZ98059.1"/>
    <property type="molecule type" value="Genomic_DNA"/>
</dbReference>